<proteinExistence type="predicted"/>
<feature type="domain" description="J" evidence="6">
    <location>
        <begin position="21"/>
        <end position="86"/>
    </location>
</feature>
<evidence type="ECO:0000256" key="1">
    <source>
        <dbReference type="ARBA" id="ARBA00004370"/>
    </source>
</evidence>
<reference evidence="7" key="1">
    <citation type="submission" date="2021-01" db="EMBL/GenBank/DDBJ databases">
        <title>Adiantum capillus-veneris genome.</title>
        <authorList>
            <person name="Fang Y."/>
            <person name="Liao Q."/>
        </authorList>
    </citation>
    <scope>NUCLEOTIDE SEQUENCE</scope>
    <source>
        <strain evidence="7">H3</strain>
        <tissue evidence="7">Leaf</tissue>
    </source>
</reference>
<dbReference type="PROSITE" id="PS50076">
    <property type="entry name" value="DNAJ_2"/>
    <property type="match status" value="1"/>
</dbReference>
<sequence length="404" mass="45168">MFPQQSKVEAATTTPIPQRRDPYEVLNVAKDASEQEIKAAYKKLALKFHPDKNVDNPEAAEKFKEIAYSYGILSDAEKRRQYDLAGFQAVDMAGLDVELDLSNLGTVNTMFVALFSKLGVPIKTTVSPVVLQEAINGTVTVRPLPLGRPVNDRVERQVAHFYGVTISREQAMAGVVVRAISQAQSNFKLLYFEQEETGGLSLTLQEDSMKTGKVTSAGMYFLNFQVYRLDLRMNALAMAKDPEAAFFRKLDGLQPCEVSELKAGTHIFAVYGDNFFQNATYTIEAISTESFKDSAEQLRNIETQLLKKRSELRQFETEYKEVLARFAAVSNKFKEEKSTVDELLKSRDIIQASFSTIPNSNGLSTPVGEMNAGTSTDDSSLESRDKASKRKWFGMNFKVEKKFG</sequence>
<dbReference type="Pfam" id="PF00226">
    <property type="entry name" value="DnaJ"/>
    <property type="match status" value="1"/>
</dbReference>
<feature type="coiled-coil region" evidence="4">
    <location>
        <begin position="298"/>
        <end position="325"/>
    </location>
</feature>
<name>A0A9D4UZZ9_ADICA</name>
<dbReference type="PRINTS" id="PR00625">
    <property type="entry name" value="JDOMAIN"/>
</dbReference>
<comment type="caution">
    <text evidence="7">The sequence shown here is derived from an EMBL/GenBank/DDBJ whole genome shotgun (WGS) entry which is preliminary data.</text>
</comment>
<evidence type="ECO:0000256" key="5">
    <source>
        <dbReference type="SAM" id="MobiDB-lite"/>
    </source>
</evidence>
<gene>
    <name evidence="7" type="ORF">GOP47_0006928</name>
</gene>
<dbReference type="Proteomes" id="UP000886520">
    <property type="component" value="Chromosome 7"/>
</dbReference>
<evidence type="ECO:0000259" key="6">
    <source>
        <dbReference type="PROSITE" id="PS50076"/>
    </source>
</evidence>
<evidence type="ECO:0000256" key="4">
    <source>
        <dbReference type="SAM" id="Coils"/>
    </source>
</evidence>
<dbReference type="SUPFAM" id="SSF46565">
    <property type="entry name" value="Chaperone J-domain"/>
    <property type="match status" value="1"/>
</dbReference>
<keyword evidence="2 4" id="KW-0175">Coiled coil</keyword>
<keyword evidence="3" id="KW-0472">Membrane</keyword>
<evidence type="ECO:0000313" key="8">
    <source>
        <dbReference type="Proteomes" id="UP000886520"/>
    </source>
</evidence>
<protein>
    <recommendedName>
        <fullName evidence="6">J domain-containing protein</fullName>
    </recommendedName>
</protein>
<feature type="region of interest" description="Disordered" evidence="5">
    <location>
        <begin position="361"/>
        <end position="384"/>
    </location>
</feature>
<evidence type="ECO:0000256" key="2">
    <source>
        <dbReference type="ARBA" id="ARBA00023054"/>
    </source>
</evidence>
<dbReference type="EMBL" id="JABFUD020000007">
    <property type="protein sequence ID" value="KAI5077104.1"/>
    <property type="molecule type" value="Genomic_DNA"/>
</dbReference>
<comment type="subcellular location">
    <subcellularLocation>
        <location evidence="1">Membrane</location>
    </subcellularLocation>
</comment>
<accession>A0A9D4UZZ9</accession>
<dbReference type="PANTHER" id="PTHR44272">
    <property type="entry name" value="DNAJ DOMAIN (PROKARYOTIC HEAT SHOCK PROTEIN)"/>
    <property type="match status" value="1"/>
</dbReference>
<dbReference type="PANTHER" id="PTHR44272:SF3">
    <property type="entry name" value="J DOMAIN-CONTAINING PROTEIN"/>
    <property type="match status" value="1"/>
</dbReference>
<dbReference type="FunFam" id="1.10.287.110:FF:000097">
    <property type="entry name" value="Chaperone protein dnaJ 16"/>
    <property type="match status" value="1"/>
</dbReference>
<organism evidence="7 8">
    <name type="scientific">Adiantum capillus-veneris</name>
    <name type="common">Maidenhair fern</name>
    <dbReference type="NCBI Taxonomy" id="13818"/>
    <lineage>
        <taxon>Eukaryota</taxon>
        <taxon>Viridiplantae</taxon>
        <taxon>Streptophyta</taxon>
        <taxon>Embryophyta</taxon>
        <taxon>Tracheophyta</taxon>
        <taxon>Polypodiopsida</taxon>
        <taxon>Polypodiidae</taxon>
        <taxon>Polypodiales</taxon>
        <taxon>Pteridineae</taxon>
        <taxon>Pteridaceae</taxon>
        <taxon>Vittarioideae</taxon>
        <taxon>Adiantum</taxon>
    </lineage>
</organism>
<dbReference type="InterPro" id="IPR052812">
    <property type="entry name" value="Plant_DnaJ_domain"/>
</dbReference>
<dbReference type="SMART" id="SM00271">
    <property type="entry name" value="DnaJ"/>
    <property type="match status" value="1"/>
</dbReference>
<dbReference type="CDD" id="cd06257">
    <property type="entry name" value="DnaJ"/>
    <property type="match status" value="1"/>
</dbReference>
<dbReference type="InterPro" id="IPR001623">
    <property type="entry name" value="DnaJ_domain"/>
</dbReference>
<dbReference type="GO" id="GO:0016020">
    <property type="term" value="C:membrane"/>
    <property type="evidence" value="ECO:0007669"/>
    <property type="project" value="UniProtKB-SubCell"/>
</dbReference>
<dbReference type="InterPro" id="IPR036869">
    <property type="entry name" value="J_dom_sf"/>
</dbReference>
<keyword evidence="8" id="KW-1185">Reference proteome</keyword>
<evidence type="ECO:0000256" key="3">
    <source>
        <dbReference type="ARBA" id="ARBA00023136"/>
    </source>
</evidence>
<dbReference type="Gene3D" id="1.10.287.110">
    <property type="entry name" value="DnaJ domain"/>
    <property type="match status" value="1"/>
</dbReference>
<dbReference type="AlphaFoldDB" id="A0A9D4UZZ9"/>
<dbReference type="OrthoDB" id="10250354at2759"/>
<evidence type="ECO:0000313" key="7">
    <source>
        <dbReference type="EMBL" id="KAI5077104.1"/>
    </source>
</evidence>